<dbReference type="RefSeq" id="WP_042728067.1">
    <property type="nucleotide sequence ID" value="NZ_JXNZ01000008.1"/>
</dbReference>
<dbReference type="Gene3D" id="3.90.25.10">
    <property type="entry name" value="UDP-galactose 4-epimerase, domain 1"/>
    <property type="match status" value="1"/>
</dbReference>
<dbReference type="SUPFAM" id="SSF51735">
    <property type="entry name" value="NAD(P)-binding Rossmann-fold domains"/>
    <property type="match status" value="1"/>
</dbReference>
<protein>
    <submittedName>
        <fullName evidence="4">Epimerase</fullName>
    </submittedName>
</protein>
<dbReference type="PRINTS" id="PR01713">
    <property type="entry name" value="NUCEPIMERASE"/>
</dbReference>
<sequence>MKKILITGGAGFIGSHLVPKLLKTNHTVRILDPLTVQVHGSLPVDLDWLNGEGIEFIRGSVTSREDWTKALEGVDGIVHLAAETGTGQSMYEIARYNEVNSQGTALMFDVLGKLPAHRVKRIILSSSRSVYGEGAYINPLTQQRVCPTARSADALSKQMWEPLCPFTGDALQLVPTKETDLIAPSSFYAATKYAQEDLVRIGSQSMGIDYTIFRLQNVYGERQSLNNPYTGILSIFSTKIRRDTVLPLFEDGLESRDFVHVDDVTDALVAGLLVEKSPNTVVNVGSGIATSVKEVAEELTVAFGKKPNVQVTGQFRVGDIRHNYADIERLNKLLGIHPKITLKEGLKRFAEWVLQQPLPEDQLEKANQELRARKLMN</sequence>
<gene>
    <name evidence="4" type="ORF">RL74_01535</name>
</gene>
<feature type="domain" description="NAD-dependent epimerase/dehydratase" evidence="3">
    <location>
        <begin position="171"/>
        <end position="285"/>
    </location>
</feature>
<proteinExistence type="inferred from homology"/>
<evidence type="ECO:0000259" key="3">
    <source>
        <dbReference type="Pfam" id="PF01370"/>
    </source>
</evidence>
<evidence type="ECO:0000313" key="4">
    <source>
        <dbReference type="EMBL" id="KIQ61182.1"/>
    </source>
</evidence>
<dbReference type="OrthoDB" id="9803010at2"/>
<comment type="pathway">
    <text evidence="1">Bacterial outer membrane biogenesis; LPS O-antigen biosynthesis.</text>
</comment>
<evidence type="ECO:0000256" key="2">
    <source>
        <dbReference type="ARBA" id="ARBA00007637"/>
    </source>
</evidence>
<dbReference type="InterPro" id="IPR001509">
    <property type="entry name" value="Epimerase_deHydtase"/>
</dbReference>
<dbReference type="Proteomes" id="UP000032101">
    <property type="component" value="Unassembled WGS sequence"/>
</dbReference>
<comment type="caution">
    <text evidence="4">The sequence shown here is derived from an EMBL/GenBank/DDBJ whole genome shotgun (WGS) entry which is preliminary data.</text>
</comment>
<name>A0A0D0PL18_PSEFL</name>
<dbReference type="Pfam" id="PF01370">
    <property type="entry name" value="Epimerase"/>
    <property type="match status" value="2"/>
</dbReference>
<dbReference type="Gene3D" id="3.40.50.720">
    <property type="entry name" value="NAD(P)-binding Rossmann-like Domain"/>
    <property type="match status" value="2"/>
</dbReference>
<organism evidence="4 5">
    <name type="scientific">Pseudomonas fluorescens</name>
    <dbReference type="NCBI Taxonomy" id="294"/>
    <lineage>
        <taxon>Bacteria</taxon>
        <taxon>Pseudomonadati</taxon>
        <taxon>Pseudomonadota</taxon>
        <taxon>Gammaproteobacteria</taxon>
        <taxon>Pseudomonadales</taxon>
        <taxon>Pseudomonadaceae</taxon>
        <taxon>Pseudomonas</taxon>
    </lineage>
</organism>
<dbReference type="PATRIC" id="fig|294.124.peg.315"/>
<dbReference type="PANTHER" id="PTHR43000">
    <property type="entry name" value="DTDP-D-GLUCOSE 4,6-DEHYDRATASE-RELATED"/>
    <property type="match status" value="1"/>
</dbReference>
<evidence type="ECO:0000313" key="5">
    <source>
        <dbReference type="Proteomes" id="UP000032101"/>
    </source>
</evidence>
<reference evidence="4 5" key="1">
    <citation type="submission" date="2015-01" db="EMBL/GenBank/DDBJ databases">
        <title>Draft Genome Sequence of the Biocontrol and Plant Growth-Promoting Rhizobacteria (PGPR) Pseudomonas fluorescens UM270.</title>
        <authorList>
            <person name="Hernandez-Salmeron J.E."/>
            <person name="Santoyo G."/>
            <person name="Moreno-Hagelsieb G."/>
            <person name="Hernandez-Leon R."/>
        </authorList>
    </citation>
    <scope>NUCLEOTIDE SEQUENCE [LARGE SCALE GENOMIC DNA]</scope>
    <source>
        <strain evidence="4 5">UM270</strain>
    </source>
</reference>
<comment type="similarity">
    <text evidence="2">Belongs to the NAD(P)-dependent epimerase/dehydratase family.</text>
</comment>
<dbReference type="InterPro" id="IPR036291">
    <property type="entry name" value="NAD(P)-bd_dom_sf"/>
</dbReference>
<dbReference type="EMBL" id="JXNZ01000008">
    <property type="protein sequence ID" value="KIQ61182.1"/>
    <property type="molecule type" value="Genomic_DNA"/>
</dbReference>
<accession>A0A0D0PL18</accession>
<dbReference type="AlphaFoldDB" id="A0A0D0PL18"/>
<evidence type="ECO:0000256" key="1">
    <source>
        <dbReference type="ARBA" id="ARBA00005125"/>
    </source>
</evidence>
<feature type="domain" description="NAD-dependent epimerase/dehydratase" evidence="3">
    <location>
        <begin position="4"/>
        <end position="164"/>
    </location>
</feature>